<keyword evidence="9" id="KW-0238">DNA-binding</keyword>
<keyword evidence="3" id="KW-0418">Kinase</keyword>
<evidence type="ECO:0000313" key="10">
    <source>
        <dbReference type="Proteomes" id="UP001204445"/>
    </source>
</evidence>
<dbReference type="PROSITE" id="PS00107">
    <property type="entry name" value="PROTEIN_KINASE_ATP"/>
    <property type="match status" value="1"/>
</dbReference>
<dbReference type="InterPro" id="IPR000719">
    <property type="entry name" value="Prot_kinase_dom"/>
</dbReference>
<evidence type="ECO:0000256" key="6">
    <source>
        <dbReference type="PROSITE-ProRule" id="PRU10141"/>
    </source>
</evidence>
<dbReference type="PANTHER" id="PTHR43289:SF6">
    <property type="entry name" value="SERINE_THREONINE-PROTEIN KINASE NEKL-3"/>
    <property type="match status" value="1"/>
</dbReference>
<keyword evidence="2 6" id="KW-0547">Nucleotide-binding</keyword>
<dbReference type="AlphaFoldDB" id="A0AAE3HL92"/>
<feature type="modified residue" description="4-aspartylphosphate" evidence="5">
    <location>
        <position position="55"/>
    </location>
</feature>
<evidence type="ECO:0000259" key="7">
    <source>
        <dbReference type="PROSITE" id="PS50011"/>
    </source>
</evidence>
<evidence type="ECO:0000256" key="5">
    <source>
        <dbReference type="PROSITE-ProRule" id="PRU00169"/>
    </source>
</evidence>
<dbReference type="GO" id="GO:0000160">
    <property type="term" value="P:phosphorelay signal transduction system"/>
    <property type="evidence" value="ECO:0007669"/>
    <property type="project" value="InterPro"/>
</dbReference>
<dbReference type="CDD" id="cd14014">
    <property type="entry name" value="STKc_PknB_like"/>
    <property type="match status" value="1"/>
</dbReference>
<dbReference type="CDD" id="cd00156">
    <property type="entry name" value="REC"/>
    <property type="match status" value="1"/>
</dbReference>
<feature type="domain" description="Response regulatory" evidence="8">
    <location>
        <begin position="3"/>
        <end position="122"/>
    </location>
</feature>
<evidence type="ECO:0000256" key="2">
    <source>
        <dbReference type="ARBA" id="ARBA00022741"/>
    </source>
</evidence>
<dbReference type="PROSITE" id="PS50110">
    <property type="entry name" value="RESPONSE_REGULATORY"/>
    <property type="match status" value="1"/>
</dbReference>
<dbReference type="GO" id="GO:0005524">
    <property type="term" value="F:ATP binding"/>
    <property type="evidence" value="ECO:0007669"/>
    <property type="project" value="UniProtKB-UniRule"/>
</dbReference>
<dbReference type="GO" id="GO:0004674">
    <property type="term" value="F:protein serine/threonine kinase activity"/>
    <property type="evidence" value="ECO:0007669"/>
    <property type="project" value="TreeGrafter"/>
</dbReference>
<dbReference type="SMART" id="SM00448">
    <property type="entry name" value="REC"/>
    <property type="match status" value="1"/>
</dbReference>
<evidence type="ECO:0000256" key="1">
    <source>
        <dbReference type="ARBA" id="ARBA00022679"/>
    </source>
</evidence>
<dbReference type="InterPro" id="IPR017441">
    <property type="entry name" value="Protein_kinase_ATP_BS"/>
</dbReference>
<evidence type="ECO:0000256" key="4">
    <source>
        <dbReference type="ARBA" id="ARBA00022840"/>
    </source>
</evidence>
<dbReference type="PROSITE" id="PS00108">
    <property type="entry name" value="PROTEIN_KINASE_ST"/>
    <property type="match status" value="1"/>
</dbReference>
<reference evidence="9" key="1">
    <citation type="submission" date="2022-08" db="EMBL/GenBank/DDBJ databases">
        <title>Genomic Encyclopedia of Type Strains, Phase III (KMG-III): the genomes of soil and plant-associated and newly described type strains.</title>
        <authorList>
            <person name="Whitman W."/>
        </authorList>
    </citation>
    <scope>NUCLEOTIDE SEQUENCE</scope>
    <source>
        <strain evidence="9">HMT 1</strain>
    </source>
</reference>
<dbReference type="Pfam" id="PF00069">
    <property type="entry name" value="Pkinase"/>
    <property type="match status" value="1"/>
</dbReference>
<proteinExistence type="predicted"/>
<dbReference type="EMBL" id="JANUCT010000003">
    <property type="protein sequence ID" value="MCS3902488.1"/>
    <property type="molecule type" value="Genomic_DNA"/>
</dbReference>
<name>A0AAE3HL92_9GAMM</name>
<keyword evidence="4 6" id="KW-0067">ATP-binding</keyword>
<dbReference type="Gene3D" id="3.40.50.2300">
    <property type="match status" value="1"/>
</dbReference>
<dbReference type="Proteomes" id="UP001204445">
    <property type="component" value="Unassembled WGS sequence"/>
</dbReference>
<dbReference type="SUPFAM" id="SSF56112">
    <property type="entry name" value="Protein kinase-like (PK-like)"/>
    <property type="match status" value="1"/>
</dbReference>
<evidence type="ECO:0000313" key="9">
    <source>
        <dbReference type="EMBL" id="MCS3902488.1"/>
    </source>
</evidence>
<dbReference type="InterPro" id="IPR001789">
    <property type="entry name" value="Sig_transdc_resp-reg_receiver"/>
</dbReference>
<dbReference type="InterPro" id="IPR011009">
    <property type="entry name" value="Kinase-like_dom_sf"/>
</dbReference>
<dbReference type="PANTHER" id="PTHR43289">
    <property type="entry name" value="MITOGEN-ACTIVATED PROTEIN KINASE KINASE KINASE 20-RELATED"/>
    <property type="match status" value="1"/>
</dbReference>
<dbReference type="SMART" id="SM00220">
    <property type="entry name" value="S_TKc"/>
    <property type="match status" value="1"/>
</dbReference>
<comment type="caution">
    <text evidence="9">The sequence shown here is derived from an EMBL/GenBank/DDBJ whole genome shotgun (WGS) entry which is preliminary data.</text>
</comment>
<dbReference type="Pfam" id="PF00072">
    <property type="entry name" value="Response_reg"/>
    <property type="match status" value="1"/>
</dbReference>
<gene>
    <name evidence="9" type="ORF">J2T55_000492</name>
</gene>
<accession>A0AAE3HL92</accession>
<dbReference type="Gene3D" id="1.10.510.10">
    <property type="entry name" value="Transferase(Phosphotransferase) domain 1"/>
    <property type="match status" value="1"/>
</dbReference>
<dbReference type="PROSITE" id="PS50011">
    <property type="entry name" value="PROTEIN_KINASE_DOM"/>
    <property type="match status" value="1"/>
</dbReference>
<organism evidence="9 10">
    <name type="scientific">Methylohalomonas lacus</name>
    <dbReference type="NCBI Taxonomy" id="398773"/>
    <lineage>
        <taxon>Bacteria</taxon>
        <taxon>Pseudomonadati</taxon>
        <taxon>Pseudomonadota</taxon>
        <taxon>Gammaproteobacteria</taxon>
        <taxon>Methylohalomonadales</taxon>
        <taxon>Methylohalomonadaceae</taxon>
        <taxon>Methylohalomonas</taxon>
    </lineage>
</organism>
<keyword evidence="1" id="KW-0808">Transferase</keyword>
<dbReference type="InterPro" id="IPR008271">
    <property type="entry name" value="Ser/Thr_kinase_AS"/>
</dbReference>
<keyword evidence="10" id="KW-1185">Reference proteome</keyword>
<protein>
    <submittedName>
        <fullName evidence="9">DNA-binding NarL/FixJ family response regulator</fullName>
    </submittedName>
</protein>
<evidence type="ECO:0000259" key="8">
    <source>
        <dbReference type="PROSITE" id="PS50110"/>
    </source>
</evidence>
<dbReference type="GO" id="GO:0003677">
    <property type="term" value="F:DNA binding"/>
    <property type="evidence" value="ECO:0007669"/>
    <property type="project" value="UniProtKB-KW"/>
</dbReference>
<sequence length="436" mass="48841">MLKILLIDDSAEYRQLIVHRLAGEFPTAEVVEYDPAQGLPDDEFGWQAFNLVLLDYDLGLTEENGLDWLRAFKAYSDMPPILMLTGEDSTRVAIDAMKLGADNYLLKKDVEGDALLGKLLEAAGHEQLEILAPDDESTQDPHETTLRDVDPAHETTYQNMPASEAAVATSEALALEIPGYRLIKEIGHGGMSTVVLGERLEDNIHVVLKIMFTRGMEDPTALKRFMLEYNLLSDIDHPHVVRIYERAFAADFAYIAMEYFPAGDLTKRIKEGIRPAEALEYLRQMASGLGAVHERGIVHRDIKPGNILFKDDGSLTITDFGVAKRGEEDMEDITVNNMIVGTPYYISPEQGSGMKVDNRSDLYSLGVIFFQMLTGKRPYSGHSVSELLRAHVVEPIPQLPEYLGKYQPLVDGLLAKDPDERFQTSRELLIGIDWKR</sequence>
<keyword evidence="5" id="KW-0597">Phosphoprotein</keyword>
<feature type="domain" description="Protein kinase" evidence="7">
    <location>
        <begin position="180"/>
        <end position="436"/>
    </location>
</feature>
<feature type="binding site" evidence="6">
    <location>
        <position position="209"/>
    </location>
    <ligand>
        <name>ATP</name>
        <dbReference type="ChEBI" id="CHEBI:30616"/>
    </ligand>
</feature>
<dbReference type="SUPFAM" id="SSF52172">
    <property type="entry name" value="CheY-like"/>
    <property type="match status" value="1"/>
</dbReference>
<evidence type="ECO:0000256" key="3">
    <source>
        <dbReference type="ARBA" id="ARBA00022777"/>
    </source>
</evidence>
<dbReference type="RefSeq" id="WP_259054030.1">
    <property type="nucleotide sequence ID" value="NZ_JANUCT010000003.1"/>
</dbReference>
<dbReference type="InterPro" id="IPR011006">
    <property type="entry name" value="CheY-like_superfamily"/>
</dbReference>